<keyword evidence="2" id="KW-0234">DNA repair</keyword>
<dbReference type="GO" id="GO:0006308">
    <property type="term" value="P:DNA catabolic process"/>
    <property type="evidence" value="ECO:0007669"/>
    <property type="project" value="UniProtKB-UniRule"/>
</dbReference>
<dbReference type="Proteomes" id="UP000035680">
    <property type="component" value="Unassembled WGS sequence"/>
</dbReference>
<comment type="similarity">
    <text evidence="2">Belongs to the XPF family.</text>
</comment>
<dbReference type="GO" id="GO:0048257">
    <property type="term" value="F:3'-flap endonuclease activity"/>
    <property type="evidence" value="ECO:0007669"/>
    <property type="project" value="TreeGrafter"/>
</dbReference>
<keyword evidence="2" id="KW-0255">Endonuclease</keyword>
<organism evidence="4 5">
    <name type="scientific">Strongyloides venezuelensis</name>
    <name type="common">Threadworm</name>
    <dbReference type="NCBI Taxonomy" id="75913"/>
    <lineage>
        <taxon>Eukaryota</taxon>
        <taxon>Metazoa</taxon>
        <taxon>Ecdysozoa</taxon>
        <taxon>Nematoda</taxon>
        <taxon>Chromadorea</taxon>
        <taxon>Rhabditida</taxon>
        <taxon>Tylenchina</taxon>
        <taxon>Panagrolaimomorpha</taxon>
        <taxon>Strongyloidoidea</taxon>
        <taxon>Strongyloididae</taxon>
        <taxon>Strongyloides</taxon>
    </lineage>
</organism>
<dbReference type="InterPro" id="IPR011335">
    <property type="entry name" value="Restrct_endonuc-II-like"/>
</dbReference>
<sequence>MTNNMANYKGMDSETDGEIILIWDTQNQCGIAKHKSVVDHLTKNNIRFELIPQSVEDFLWIWRTPTKNIVLDYVIERKTLDDLKKV</sequence>
<dbReference type="Pfam" id="PF02732">
    <property type="entry name" value="ERCC4"/>
    <property type="match status" value="1"/>
</dbReference>
<dbReference type="EC" id="3.1.22.-" evidence="2"/>
<dbReference type="SUPFAM" id="SSF52980">
    <property type="entry name" value="Restriction endonuclease-like"/>
    <property type="match status" value="1"/>
</dbReference>
<evidence type="ECO:0000256" key="1">
    <source>
        <dbReference type="ARBA" id="ARBA00022801"/>
    </source>
</evidence>
<evidence type="ECO:0000259" key="3">
    <source>
        <dbReference type="Pfam" id="PF02732"/>
    </source>
</evidence>
<keyword evidence="2" id="KW-0460">Magnesium</keyword>
<dbReference type="GO" id="GO:0008821">
    <property type="term" value="F:crossover junction DNA endonuclease activity"/>
    <property type="evidence" value="ECO:0007669"/>
    <property type="project" value="UniProtKB-UniRule"/>
</dbReference>
<accession>A0A0K0EVZ0</accession>
<dbReference type="AlphaFoldDB" id="A0A0K0EVZ0"/>
<keyword evidence="2" id="KW-0227">DNA damage</keyword>
<dbReference type="GO" id="GO:0046872">
    <property type="term" value="F:metal ion binding"/>
    <property type="evidence" value="ECO:0007669"/>
    <property type="project" value="UniProtKB-UniRule"/>
</dbReference>
<evidence type="ECO:0000256" key="2">
    <source>
        <dbReference type="RuleBase" id="RU369042"/>
    </source>
</evidence>
<dbReference type="GO" id="GO:0005634">
    <property type="term" value="C:nucleus"/>
    <property type="evidence" value="ECO:0007669"/>
    <property type="project" value="UniProtKB-SubCell"/>
</dbReference>
<reference evidence="4" key="1">
    <citation type="submission" date="2014-07" db="EMBL/GenBank/DDBJ databases">
        <authorList>
            <person name="Martin A.A"/>
            <person name="De Silva N."/>
        </authorList>
    </citation>
    <scope>NUCLEOTIDE SEQUENCE</scope>
</reference>
<evidence type="ECO:0000313" key="5">
    <source>
        <dbReference type="WBParaSite" id="SVE_0068900.1"/>
    </source>
</evidence>
<dbReference type="GO" id="GO:0000727">
    <property type="term" value="P:double-strand break repair via break-induced replication"/>
    <property type="evidence" value="ECO:0007669"/>
    <property type="project" value="UniProtKB-UniRule"/>
</dbReference>
<dbReference type="GO" id="GO:0000712">
    <property type="term" value="P:resolution of meiotic recombination intermediates"/>
    <property type="evidence" value="ECO:0007669"/>
    <property type="project" value="TreeGrafter"/>
</dbReference>
<comment type="function">
    <text evidence="2">Interacts with EME1 to form a DNA structure-specific endonuclease with substrate preference for branched DNA structures with a 5'-end at the branch nick. Typical substrates include 3'-flap structures, D-loops, replication forks and nicked Holliday junctions. May be required in mitosis for the processing of stalled or collapsed replication fork intermediates. May be required in meiosis for the repair of meiosis-specific double strand breaks subsequent to single-end invasion (SEI).</text>
</comment>
<dbReference type="GO" id="GO:0048476">
    <property type="term" value="C:Holliday junction resolvase complex"/>
    <property type="evidence" value="ECO:0007669"/>
    <property type="project" value="UniProtKB-UniRule"/>
</dbReference>
<keyword evidence="2" id="KW-0540">Nuclease</keyword>
<dbReference type="GO" id="GO:0003677">
    <property type="term" value="F:DNA binding"/>
    <property type="evidence" value="ECO:0007669"/>
    <property type="project" value="UniProtKB-UniRule"/>
</dbReference>
<reference evidence="5" key="2">
    <citation type="submission" date="2015-08" db="UniProtKB">
        <authorList>
            <consortium name="WormBaseParasite"/>
        </authorList>
    </citation>
    <scope>IDENTIFICATION</scope>
</reference>
<dbReference type="InterPro" id="IPR033309">
    <property type="entry name" value="Mus81"/>
</dbReference>
<keyword evidence="2" id="KW-0233">DNA recombination</keyword>
<dbReference type="PANTHER" id="PTHR13451:SF0">
    <property type="entry name" value="CROSSOVER JUNCTION ENDONUCLEASE MUS81"/>
    <property type="match status" value="1"/>
</dbReference>
<comment type="subcellular location">
    <subcellularLocation>
        <location evidence="2">Nucleus</location>
    </subcellularLocation>
</comment>
<comment type="subunit">
    <text evidence="2">Interacts with EME1.</text>
</comment>
<dbReference type="WBParaSite" id="SVE_0068900.1">
    <property type="protein sequence ID" value="SVE_0068900.1"/>
    <property type="gene ID" value="SVE_0068900"/>
</dbReference>
<keyword evidence="2" id="KW-0539">Nucleus</keyword>
<name>A0A0K0EVZ0_STRVS</name>
<dbReference type="GO" id="GO:0031573">
    <property type="term" value="P:mitotic intra-S DNA damage checkpoint signaling"/>
    <property type="evidence" value="ECO:0007669"/>
    <property type="project" value="TreeGrafter"/>
</dbReference>
<keyword evidence="4" id="KW-1185">Reference proteome</keyword>
<feature type="domain" description="ERCC4" evidence="3">
    <location>
        <begin position="35"/>
        <end position="83"/>
    </location>
</feature>
<proteinExistence type="inferred from homology"/>
<dbReference type="InterPro" id="IPR006166">
    <property type="entry name" value="ERCC4_domain"/>
</dbReference>
<keyword evidence="1 2" id="KW-0378">Hydrolase</keyword>
<protein>
    <recommendedName>
        <fullName evidence="2">Crossover junction endonuclease MUS81</fullName>
        <ecNumber evidence="2">3.1.22.-</ecNumber>
    </recommendedName>
</protein>
<dbReference type="STRING" id="75913.A0A0K0EVZ0"/>
<dbReference type="PANTHER" id="PTHR13451">
    <property type="entry name" value="CLASS II CROSSOVER JUNCTION ENDONUCLEASE MUS81"/>
    <property type="match status" value="1"/>
</dbReference>
<keyword evidence="2" id="KW-0479">Metal-binding</keyword>
<comment type="cofactor">
    <cofactor evidence="2">
        <name>Mg(2+)</name>
        <dbReference type="ChEBI" id="CHEBI:18420"/>
    </cofactor>
</comment>
<dbReference type="Gene3D" id="3.40.50.10130">
    <property type="match status" value="1"/>
</dbReference>
<evidence type="ECO:0000313" key="4">
    <source>
        <dbReference type="Proteomes" id="UP000035680"/>
    </source>
</evidence>